<proteinExistence type="predicted"/>
<dbReference type="EnsemblPlants" id="Pp3c21_9840V3.1">
    <property type="protein sequence ID" value="PAC:32914796.CDS.1"/>
    <property type="gene ID" value="Pp3c21_9840"/>
</dbReference>
<name>A0A2K1IRD8_PHYPA</name>
<protein>
    <submittedName>
        <fullName evidence="1 2">Uncharacterized protein</fullName>
    </submittedName>
</protein>
<dbReference type="Proteomes" id="UP000006727">
    <property type="component" value="Chromosome 21"/>
</dbReference>
<accession>A0A2K1IRD8</accession>
<reference evidence="1 3" key="1">
    <citation type="journal article" date="2008" name="Science">
        <title>The Physcomitrella genome reveals evolutionary insights into the conquest of land by plants.</title>
        <authorList>
            <person name="Rensing S."/>
            <person name="Lang D."/>
            <person name="Zimmer A."/>
            <person name="Terry A."/>
            <person name="Salamov A."/>
            <person name="Shapiro H."/>
            <person name="Nishiyama T."/>
            <person name="Perroud P.-F."/>
            <person name="Lindquist E."/>
            <person name="Kamisugi Y."/>
            <person name="Tanahashi T."/>
            <person name="Sakakibara K."/>
            <person name="Fujita T."/>
            <person name="Oishi K."/>
            <person name="Shin-I T."/>
            <person name="Kuroki Y."/>
            <person name="Toyoda A."/>
            <person name="Suzuki Y."/>
            <person name="Hashimoto A."/>
            <person name="Yamaguchi K."/>
            <person name="Sugano A."/>
            <person name="Kohara Y."/>
            <person name="Fujiyama A."/>
            <person name="Anterola A."/>
            <person name="Aoki S."/>
            <person name="Ashton N."/>
            <person name="Barbazuk W.B."/>
            <person name="Barker E."/>
            <person name="Bennetzen J."/>
            <person name="Bezanilla M."/>
            <person name="Blankenship R."/>
            <person name="Cho S.H."/>
            <person name="Dutcher S."/>
            <person name="Estelle M."/>
            <person name="Fawcett J.A."/>
            <person name="Gundlach H."/>
            <person name="Hanada K."/>
            <person name="Heyl A."/>
            <person name="Hicks K.A."/>
            <person name="Hugh J."/>
            <person name="Lohr M."/>
            <person name="Mayer K."/>
            <person name="Melkozernov A."/>
            <person name="Murata T."/>
            <person name="Nelson D."/>
            <person name="Pils B."/>
            <person name="Prigge M."/>
            <person name="Reiss B."/>
            <person name="Renner T."/>
            <person name="Rombauts S."/>
            <person name="Rushton P."/>
            <person name="Sanderfoot A."/>
            <person name="Schween G."/>
            <person name="Shiu S.-H."/>
            <person name="Stueber K."/>
            <person name="Theodoulou F.L."/>
            <person name="Tu H."/>
            <person name="Van de Peer Y."/>
            <person name="Verrier P.J."/>
            <person name="Waters E."/>
            <person name="Wood A."/>
            <person name="Yang L."/>
            <person name="Cove D."/>
            <person name="Cuming A."/>
            <person name="Hasebe M."/>
            <person name="Lucas S."/>
            <person name="Mishler D.B."/>
            <person name="Reski R."/>
            <person name="Grigoriev I."/>
            <person name="Quatrano R.S."/>
            <person name="Boore J.L."/>
        </authorList>
    </citation>
    <scope>NUCLEOTIDE SEQUENCE [LARGE SCALE GENOMIC DNA]</scope>
    <source>
        <strain evidence="2 3">cv. Gransden 2004</strain>
    </source>
</reference>
<dbReference type="Gramene" id="Pp3c21_9840V3.1">
    <property type="protein sequence ID" value="PAC:32914796.CDS.1"/>
    <property type="gene ID" value="Pp3c21_9840"/>
</dbReference>
<keyword evidence="3" id="KW-1185">Reference proteome</keyword>
<dbReference type="InParanoid" id="A0A2K1IRD8"/>
<gene>
    <name evidence="1" type="ORF">PHYPA_025962</name>
</gene>
<reference evidence="1 3" key="2">
    <citation type="journal article" date="2018" name="Plant J.">
        <title>The Physcomitrella patens chromosome-scale assembly reveals moss genome structure and evolution.</title>
        <authorList>
            <person name="Lang D."/>
            <person name="Ullrich K.K."/>
            <person name="Murat F."/>
            <person name="Fuchs J."/>
            <person name="Jenkins J."/>
            <person name="Haas F.B."/>
            <person name="Piednoel M."/>
            <person name="Gundlach H."/>
            <person name="Van Bel M."/>
            <person name="Meyberg R."/>
            <person name="Vives C."/>
            <person name="Morata J."/>
            <person name="Symeonidi A."/>
            <person name="Hiss M."/>
            <person name="Muchero W."/>
            <person name="Kamisugi Y."/>
            <person name="Saleh O."/>
            <person name="Blanc G."/>
            <person name="Decker E.L."/>
            <person name="van Gessel N."/>
            <person name="Grimwood J."/>
            <person name="Hayes R.D."/>
            <person name="Graham S.W."/>
            <person name="Gunter L.E."/>
            <person name="McDaniel S.F."/>
            <person name="Hoernstein S.N.W."/>
            <person name="Larsson A."/>
            <person name="Li F.W."/>
            <person name="Perroud P.F."/>
            <person name="Phillips J."/>
            <person name="Ranjan P."/>
            <person name="Rokshar D.S."/>
            <person name="Rothfels C.J."/>
            <person name="Schneider L."/>
            <person name="Shu S."/>
            <person name="Stevenson D.W."/>
            <person name="Thummler F."/>
            <person name="Tillich M."/>
            <person name="Villarreal Aguilar J.C."/>
            <person name="Widiez T."/>
            <person name="Wong G.K."/>
            <person name="Wymore A."/>
            <person name="Zhang Y."/>
            <person name="Zimmer A.D."/>
            <person name="Quatrano R.S."/>
            <person name="Mayer K.F.X."/>
            <person name="Goodstein D."/>
            <person name="Casacuberta J.M."/>
            <person name="Vandepoele K."/>
            <person name="Reski R."/>
            <person name="Cuming A.C."/>
            <person name="Tuskan G.A."/>
            <person name="Maumus F."/>
            <person name="Salse J."/>
            <person name="Schmutz J."/>
            <person name="Rensing S.A."/>
        </authorList>
    </citation>
    <scope>NUCLEOTIDE SEQUENCE [LARGE SCALE GENOMIC DNA]</scope>
    <source>
        <strain evidence="2 3">cv. Gransden 2004</strain>
    </source>
</reference>
<dbReference type="EMBL" id="ABEU02000021">
    <property type="protein sequence ID" value="PNR31839.1"/>
    <property type="molecule type" value="Genomic_DNA"/>
</dbReference>
<evidence type="ECO:0000313" key="3">
    <source>
        <dbReference type="Proteomes" id="UP000006727"/>
    </source>
</evidence>
<dbReference type="PaxDb" id="3218-PP1S475_15V6.1"/>
<sequence length="49" mass="5673">MVSLTRLYLFNSCMKWLKNCSNEVVVEAVLKMNKKLADIESIVYSSMNK</sequence>
<evidence type="ECO:0000313" key="2">
    <source>
        <dbReference type="EnsemblPlants" id="PAC:32914796.CDS.1"/>
    </source>
</evidence>
<organism evidence="1">
    <name type="scientific">Physcomitrium patens</name>
    <name type="common">Spreading-leaved earth moss</name>
    <name type="synonym">Physcomitrella patens</name>
    <dbReference type="NCBI Taxonomy" id="3218"/>
    <lineage>
        <taxon>Eukaryota</taxon>
        <taxon>Viridiplantae</taxon>
        <taxon>Streptophyta</taxon>
        <taxon>Embryophyta</taxon>
        <taxon>Bryophyta</taxon>
        <taxon>Bryophytina</taxon>
        <taxon>Bryopsida</taxon>
        <taxon>Funariidae</taxon>
        <taxon>Funariales</taxon>
        <taxon>Funariaceae</taxon>
        <taxon>Physcomitrium</taxon>
    </lineage>
</organism>
<dbReference type="AlphaFoldDB" id="A0A2K1IRD8"/>
<evidence type="ECO:0000313" key="1">
    <source>
        <dbReference type="EMBL" id="PNR31839.1"/>
    </source>
</evidence>
<reference evidence="2" key="3">
    <citation type="submission" date="2020-12" db="UniProtKB">
        <authorList>
            <consortium name="EnsemblPlants"/>
        </authorList>
    </citation>
    <scope>IDENTIFICATION</scope>
</reference>